<accession>A0A448D9M8</accession>
<dbReference type="STRING" id="493.BWD07_02465"/>
<protein>
    <recommendedName>
        <fullName evidence="4">ParB/Sulfiredoxin domain-containing protein</fullName>
    </recommendedName>
</protein>
<dbReference type="OrthoDB" id="8526040at2"/>
<dbReference type="InterPro" id="IPR036086">
    <property type="entry name" value="ParB/Sulfiredoxin_sf"/>
</dbReference>
<evidence type="ECO:0000256" key="1">
    <source>
        <dbReference type="SAM" id="MobiDB-lite"/>
    </source>
</evidence>
<dbReference type="SUPFAM" id="SSF110849">
    <property type="entry name" value="ParB/Sulfiredoxin"/>
    <property type="match status" value="1"/>
</dbReference>
<gene>
    <name evidence="2" type="ORF">NCTC10296_01766</name>
</gene>
<reference evidence="2 3" key="1">
    <citation type="submission" date="2018-12" db="EMBL/GenBank/DDBJ databases">
        <authorList>
            <consortium name="Pathogen Informatics"/>
        </authorList>
    </citation>
    <scope>NUCLEOTIDE SEQUENCE [LARGE SCALE GENOMIC DNA]</scope>
    <source>
        <strain evidence="2 3">NCTC10296</strain>
    </source>
</reference>
<dbReference type="REBASE" id="287258">
    <property type="entry name" value="Nca10296ORF1767P"/>
</dbReference>
<evidence type="ECO:0000313" key="2">
    <source>
        <dbReference type="EMBL" id="VEF02385.1"/>
    </source>
</evidence>
<dbReference type="CDD" id="cd16387">
    <property type="entry name" value="ParB_N_Srx"/>
    <property type="match status" value="1"/>
</dbReference>
<organism evidence="2 3">
    <name type="scientific">Neisseria canis</name>
    <dbReference type="NCBI Taxonomy" id="493"/>
    <lineage>
        <taxon>Bacteria</taxon>
        <taxon>Pseudomonadati</taxon>
        <taxon>Pseudomonadota</taxon>
        <taxon>Betaproteobacteria</taxon>
        <taxon>Neisseriales</taxon>
        <taxon>Neisseriaceae</taxon>
        <taxon>Neisseria</taxon>
    </lineage>
</organism>
<sequence length="478" mass="52934">MNESKYFHIDQLLLDSENPRHVFMGSQSEIIAYLIENENIKELAKDIAQKGALSPFNAGGLLSVEGEPGKYWVLEGNRRVCALKLLNNPDLAPASSKKYFERLVANAVQIPTNFFCHVFANREEAKEWLASRHGDFKGGAGLKPWSAVQSARFFEKKEHSMAVTILQFALREGIIDEDRAHRIVTTVSRMFSTPQARDTFGIVTGRSNGTVLINVELTEFAVVLAEYLADIENPELNVGSRSTKEDRIGYREILAQKGKLPKTKLDHTIDILTGTVSKIETGNVSVAKPGSRVTGNSPVSGASVDAGGKAQPESKPIRTPPARDKARKLIDYSLQIRPEKIRAVFLELKNKLDVQETPYSAAALLRILIELSCDHYILNHAETIVFNDGGKSFGVNEKSPLRIKILGIAHHIHQSNSNLIDAKQFAALQNECPEAKTNAGGLNLLHNIMHNYSHSITAVHVIAAHDNFKPFIQALWHN</sequence>
<keyword evidence="3" id="KW-1185">Reference proteome</keyword>
<dbReference type="EMBL" id="LR134313">
    <property type="protein sequence ID" value="VEF02385.1"/>
    <property type="molecule type" value="Genomic_DNA"/>
</dbReference>
<dbReference type="Proteomes" id="UP000279284">
    <property type="component" value="Chromosome"/>
</dbReference>
<feature type="region of interest" description="Disordered" evidence="1">
    <location>
        <begin position="287"/>
        <end position="323"/>
    </location>
</feature>
<dbReference type="RefSeq" id="WP_085415794.1">
    <property type="nucleotide sequence ID" value="NZ_CAUJPY010000032.1"/>
</dbReference>
<proteinExistence type="predicted"/>
<dbReference type="KEGG" id="nci:NCTC10296_01766"/>
<dbReference type="AlphaFoldDB" id="A0A448D9M8"/>
<evidence type="ECO:0008006" key="4">
    <source>
        <dbReference type="Google" id="ProtNLM"/>
    </source>
</evidence>
<name>A0A448D9M8_9NEIS</name>
<evidence type="ECO:0000313" key="3">
    <source>
        <dbReference type="Proteomes" id="UP000279284"/>
    </source>
</evidence>